<dbReference type="InterPro" id="IPR013783">
    <property type="entry name" value="Ig-like_fold"/>
</dbReference>
<dbReference type="Pfam" id="PF07675">
    <property type="entry name" value="Cleaved_Adhesin"/>
    <property type="match status" value="1"/>
</dbReference>
<feature type="domain" description="Cleaved adhesin" evidence="3">
    <location>
        <begin position="28"/>
        <end position="183"/>
    </location>
</feature>
<keyword evidence="1 2" id="KW-0732">Signal</keyword>
<dbReference type="NCBIfam" id="TIGR04183">
    <property type="entry name" value="Por_Secre_tail"/>
    <property type="match status" value="1"/>
</dbReference>
<dbReference type="InterPro" id="IPR026444">
    <property type="entry name" value="Secre_tail"/>
</dbReference>
<protein>
    <submittedName>
        <fullName evidence="5">T9SS type A sorting domain-containing protein</fullName>
    </submittedName>
</protein>
<dbReference type="Pfam" id="PF18962">
    <property type="entry name" value="Por_Secre_tail"/>
    <property type="match status" value="1"/>
</dbReference>
<dbReference type="OrthoDB" id="957862at2"/>
<comment type="caution">
    <text evidence="5">The sequence shown here is derived from an EMBL/GenBank/DDBJ whole genome shotgun (WGS) entry which is preliminary data.</text>
</comment>
<feature type="signal peptide" evidence="2">
    <location>
        <begin position="1"/>
        <end position="19"/>
    </location>
</feature>
<dbReference type="AlphaFoldDB" id="A0A6N6M5S4"/>
<dbReference type="Proteomes" id="UP000435357">
    <property type="component" value="Unassembled WGS sequence"/>
</dbReference>
<sequence>MKKLLLFGAFLGAFSFAQSQTTHYFEDFSSASNNTIPTNMNSVDADGDGNNWLTTDYGDGQGNVATSESWQSGTGPLTPDNWLITPAIDLSNASGTISLSWLVKGQDQNWADENYTVYVATGNSTNDFTASSTTFNEVVGTSNDEYLVRSLDVSSFAGQNIYVAFRHHNVTDQYRLNIDDISVKTLAPVEVSLESVDINDRGVDGDVVDISGTIKNNGSSTINSVDVTWTDGTNSYTDNITGLSIASYQEYDFTHSDQLSITGGETYNIDVSISVANDADNTNNEITGSAVFGLMFESDNTVVIEEGTGTWCGWCPRGEIAMNYMYDNYADQGFIGIAVHNNDPMVVTEYDNGSAFTGFPGMHINRSILGAGVSQNNMESAYNQFMDRLALAEMDIADAYITTDSNIKVILVSQFAANLSDEYRYAVVIMEDEVTGTTSGYAQVNYYAGGANGAMGGYENKPDPVPAADMTYNHVGRMLMGGYNGEAGSISSPITANDYNVHEFEEPIAVNIDDPSKLTAVGMIIESSTGRIVNANKRKVSTNGPSSVENKLEKSNSFNLYPNPTNGNAKLNIVASESDEFNVAVYDVTGKQVMNMPRVSVQQGNNLVQLQTADLNSGMYYVSITSNDGARTVKPLVIE</sequence>
<accession>A0A6N6M5S4</accession>
<evidence type="ECO:0000259" key="4">
    <source>
        <dbReference type="Pfam" id="PF18962"/>
    </source>
</evidence>
<organism evidence="5 6">
    <name type="scientific">Salibacter halophilus</name>
    <dbReference type="NCBI Taxonomy" id="1803916"/>
    <lineage>
        <taxon>Bacteria</taxon>
        <taxon>Pseudomonadati</taxon>
        <taxon>Bacteroidota</taxon>
        <taxon>Flavobacteriia</taxon>
        <taxon>Flavobacteriales</taxon>
        <taxon>Salibacteraceae</taxon>
        <taxon>Salibacter</taxon>
    </lineage>
</organism>
<evidence type="ECO:0000259" key="3">
    <source>
        <dbReference type="Pfam" id="PF07675"/>
    </source>
</evidence>
<dbReference type="Gene3D" id="2.60.120.200">
    <property type="match status" value="1"/>
</dbReference>
<evidence type="ECO:0000256" key="2">
    <source>
        <dbReference type="SAM" id="SignalP"/>
    </source>
</evidence>
<reference evidence="5 6" key="1">
    <citation type="submission" date="2019-09" db="EMBL/GenBank/DDBJ databases">
        <title>Genomes of Cryomorphaceae.</title>
        <authorList>
            <person name="Bowman J.P."/>
        </authorList>
    </citation>
    <scope>NUCLEOTIDE SEQUENCE [LARGE SCALE GENOMIC DNA]</scope>
    <source>
        <strain evidence="5 6">KCTC 52047</strain>
    </source>
</reference>
<proteinExistence type="predicted"/>
<dbReference type="RefSeq" id="WP_151168784.1">
    <property type="nucleotide sequence ID" value="NZ_WACR01000008.1"/>
</dbReference>
<keyword evidence="6" id="KW-1185">Reference proteome</keyword>
<dbReference type="InterPro" id="IPR011628">
    <property type="entry name" value="Cleaved_adhesin"/>
</dbReference>
<dbReference type="InterPro" id="IPR036249">
    <property type="entry name" value="Thioredoxin-like_sf"/>
</dbReference>
<dbReference type="NCBIfam" id="NF038128">
    <property type="entry name" value="choice_anch_J"/>
    <property type="match status" value="1"/>
</dbReference>
<feature type="domain" description="Secretion system C-terminal sorting" evidence="4">
    <location>
        <begin position="560"/>
        <end position="637"/>
    </location>
</feature>
<name>A0A6N6M5S4_9FLAO</name>
<dbReference type="Gene3D" id="2.60.40.10">
    <property type="entry name" value="Immunoglobulins"/>
    <property type="match status" value="1"/>
</dbReference>
<feature type="chain" id="PRO_5026965303" evidence="2">
    <location>
        <begin position="20"/>
        <end position="639"/>
    </location>
</feature>
<evidence type="ECO:0000256" key="1">
    <source>
        <dbReference type="ARBA" id="ARBA00022729"/>
    </source>
</evidence>
<gene>
    <name evidence="5" type="ORF">F3059_09965</name>
</gene>
<evidence type="ECO:0000313" key="6">
    <source>
        <dbReference type="Proteomes" id="UP000435357"/>
    </source>
</evidence>
<dbReference type="EMBL" id="WACR01000008">
    <property type="protein sequence ID" value="KAB1063385.1"/>
    <property type="molecule type" value="Genomic_DNA"/>
</dbReference>
<dbReference type="SUPFAM" id="SSF52833">
    <property type="entry name" value="Thioredoxin-like"/>
    <property type="match status" value="1"/>
</dbReference>
<evidence type="ECO:0000313" key="5">
    <source>
        <dbReference type="EMBL" id="KAB1063385.1"/>
    </source>
</evidence>